<dbReference type="AntiFam" id="ANF00029">
    <property type="entry name" value="Antisense to 16S rRNA"/>
</dbReference>
<dbReference type="AlphaFoldDB" id="A0AAW2KVV7"/>
<gene>
    <name evidence="1" type="ORF">Scaly_2935100</name>
</gene>
<name>A0AAW2KVV7_9LAMI</name>
<reference evidence="1" key="1">
    <citation type="submission" date="2020-06" db="EMBL/GenBank/DDBJ databases">
        <authorList>
            <person name="Li T."/>
            <person name="Hu X."/>
            <person name="Zhang T."/>
            <person name="Song X."/>
            <person name="Zhang H."/>
            <person name="Dai N."/>
            <person name="Sheng W."/>
            <person name="Hou X."/>
            <person name="Wei L."/>
        </authorList>
    </citation>
    <scope>NUCLEOTIDE SEQUENCE</scope>
    <source>
        <strain evidence="1">KEN8</strain>
        <tissue evidence="1">Leaf</tissue>
    </source>
</reference>
<reference evidence="1" key="2">
    <citation type="journal article" date="2024" name="Plant">
        <title>Genomic evolution and insights into agronomic trait innovations of Sesamum species.</title>
        <authorList>
            <person name="Miao H."/>
            <person name="Wang L."/>
            <person name="Qu L."/>
            <person name="Liu H."/>
            <person name="Sun Y."/>
            <person name="Le M."/>
            <person name="Wang Q."/>
            <person name="Wei S."/>
            <person name="Zheng Y."/>
            <person name="Lin W."/>
            <person name="Duan Y."/>
            <person name="Cao H."/>
            <person name="Xiong S."/>
            <person name="Wang X."/>
            <person name="Wei L."/>
            <person name="Li C."/>
            <person name="Ma Q."/>
            <person name="Ju M."/>
            <person name="Zhao R."/>
            <person name="Li G."/>
            <person name="Mu C."/>
            <person name="Tian Q."/>
            <person name="Mei H."/>
            <person name="Zhang T."/>
            <person name="Gao T."/>
            <person name="Zhang H."/>
        </authorList>
    </citation>
    <scope>NUCLEOTIDE SEQUENCE</scope>
    <source>
        <strain evidence="1">KEN8</strain>
    </source>
</reference>
<proteinExistence type="predicted"/>
<sequence length="129" mass="14302">MSPEQSQYTYGARRFHISRSEWDRCFSRLTVVPVVQVHLTRNAFALARSSFAVPLRRLEVDSNLTVSLSSLDQSVSLSPVLVGEEGISIAKDSIQPQVPLRLPCYDFTPVEDPTVVCANKPPKAFVALV</sequence>
<organism evidence="1">
    <name type="scientific">Sesamum calycinum</name>
    <dbReference type="NCBI Taxonomy" id="2727403"/>
    <lineage>
        <taxon>Eukaryota</taxon>
        <taxon>Viridiplantae</taxon>
        <taxon>Streptophyta</taxon>
        <taxon>Embryophyta</taxon>
        <taxon>Tracheophyta</taxon>
        <taxon>Spermatophyta</taxon>
        <taxon>Magnoliopsida</taxon>
        <taxon>eudicotyledons</taxon>
        <taxon>Gunneridae</taxon>
        <taxon>Pentapetalae</taxon>
        <taxon>asterids</taxon>
        <taxon>lamiids</taxon>
        <taxon>Lamiales</taxon>
        <taxon>Pedaliaceae</taxon>
        <taxon>Sesamum</taxon>
    </lineage>
</organism>
<comment type="caution">
    <text evidence="1">The sequence shown here is derived from an EMBL/GenBank/DDBJ whole genome shotgun (WGS) entry which is preliminary data.</text>
</comment>
<protein>
    <submittedName>
        <fullName evidence="1">Uncharacterized protein</fullName>
    </submittedName>
</protein>
<dbReference type="EMBL" id="JACGWM010000207">
    <property type="protein sequence ID" value="KAL0310371.1"/>
    <property type="molecule type" value="Genomic_DNA"/>
</dbReference>
<evidence type="ECO:0000313" key="1">
    <source>
        <dbReference type="EMBL" id="KAL0310371.1"/>
    </source>
</evidence>
<accession>A0AAW2KVV7</accession>